<dbReference type="EC" id="2.3.1.269" evidence="9"/>
<dbReference type="Pfam" id="PF20154">
    <property type="entry name" value="LNT_N"/>
    <property type="match status" value="1"/>
</dbReference>
<comment type="pathway">
    <text evidence="9">Protein modification; lipoprotein biosynthesis (N-acyl transfer).</text>
</comment>
<feature type="transmembrane region" description="Helical" evidence="9">
    <location>
        <begin position="28"/>
        <end position="45"/>
    </location>
</feature>
<feature type="transmembrane region" description="Helical" evidence="9">
    <location>
        <begin position="116"/>
        <end position="135"/>
    </location>
</feature>
<dbReference type="EMBL" id="WJPP01000004">
    <property type="protein sequence ID" value="MRH78584.1"/>
    <property type="molecule type" value="Genomic_DNA"/>
</dbReference>
<evidence type="ECO:0000313" key="12">
    <source>
        <dbReference type="Proteomes" id="UP000433788"/>
    </source>
</evidence>
<evidence type="ECO:0000256" key="6">
    <source>
        <dbReference type="ARBA" id="ARBA00022989"/>
    </source>
</evidence>
<dbReference type="GO" id="GO:0005886">
    <property type="term" value="C:plasma membrane"/>
    <property type="evidence" value="ECO:0007669"/>
    <property type="project" value="UniProtKB-SubCell"/>
</dbReference>
<evidence type="ECO:0000256" key="7">
    <source>
        <dbReference type="ARBA" id="ARBA00023136"/>
    </source>
</evidence>
<dbReference type="InterPro" id="IPR036526">
    <property type="entry name" value="C-N_Hydrolase_sf"/>
</dbReference>
<feature type="domain" description="CN hydrolase" evidence="10">
    <location>
        <begin position="222"/>
        <end position="459"/>
    </location>
</feature>
<gene>
    <name evidence="9 11" type="primary">lnt</name>
    <name evidence="11" type="ORF">GH984_07675</name>
</gene>
<keyword evidence="7 9" id="KW-0472">Membrane</keyword>
<keyword evidence="3 9" id="KW-1003">Cell membrane</keyword>
<comment type="function">
    <text evidence="9">Catalyzes the phospholipid dependent N-acylation of the N-terminal cysteine of apolipoprotein, the last step in lipoprotein maturation.</text>
</comment>
<keyword evidence="8 9" id="KW-0012">Acyltransferase</keyword>
<dbReference type="PANTHER" id="PTHR38686:SF1">
    <property type="entry name" value="APOLIPOPROTEIN N-ACYLTRANSFERASE"/>
    <property type="match status" value="1"/>
</dbReference>
<organism evidence="11 12">
    <name type="scientific">Spiribacter salilacus</name>
    <dbReference type="NCBI Taxonomy" id="2664894"/>
    <lineage>
        <taxon>Bacteria</taxon>
        <taxon>Pseudomonadati</taxon>
        <taxon>Pseudomonadota</taxon>
        <taxon>Gammaproteobacteria</taxon>
        <taxon>Chromatiales</taxon>
        <taxon>Ectothiorhodospiraceae</taxon>
        <taxon>Spiribacter</taxon>
    </lineage>
</organism>
<name>A0A6N7R0U0_9GAMM</name>
<reference evidence="11 12" key="1">
    <citation type="submission" date="2019-11" db="EMBL/GenBank/DDBJ databases">
        <authorList>
            <person name="Zhang X.Y."/>
        </authorList>
    </citation>
    <scope>NUCLEOTIDE SEQUENCE [LARGE SCALE GENOMIC DNA]</scope>
    <source>
        <strain evidence="11 12">C176</strain>
    </source>
</reference>
<dbReference type="UniPathway" id="UPA00666"/>
<evidence type="ECO:0000256" key="5">
    <source>
        <dbReference type="ARBA" id="ARBA00022692"/>
    </source>
</evidence>
<keyword evidence="11" id="KW-0449">Lipoprotein</keyword>
<feature type="transmembrane region" description="Helical" evidence="9">
    <location>
        <begin position="82"/>
        <end position="104"/>
    </location>
</feature>
<dbReference type="InterPro" id="IPR003010">
    <property type="entry name" value="C-N_Hydrolase"/>
</dbReference>
<feature type="transmembrane region" description="Helical" evidence="9">
    <location>
        <begin position="52"/>
        <end position="70"/>
    </location>
</feature>
<dbReference type="InterPro" id="IPR045378">
    <property type="entry name" value="LNT_N"/>
</dbReference>
<dbReference type="CDD" id="cd07571">
    <property type="entry name" value="ALP_N-acyl_transferase"/>
    <property type="match status" value="1"/>
</dbReference>
<protein>
    <recommendedName>
        <fullName evidence="9">Apolipoprotein N-acyltransferase</fullName>
        <shortName evidence="9">ALP N-acyltransferase</shortName>
        <ecNumber evidence="9">2.3.1.269</ecNumber>
    </recommendedName>
</protein>
<dbReference type="PROSITE" id="PS50263">
    <property type="entry name" value="CN_HYDROLASE"/>
    <property type="match status" value="1"/>
</dbReference>
<evidence type="ECO:0000256" key="4">
    <source>
        <dbReference type="ARBA" id="ARBA00022679"/>
    </source>
</evidence>
<dbReference type="PANTHER" id="PTHR38686">
    <property type="entry name" value="APOLIPOPROTEIN N-ACYLTRANSFERASE"/>
    <property type="match status" value="1"/>
</dbReference>
<dbReference type="InterPro" id="IPR004563">
    <property type="entry name" value="Apolipo_AcylTrfase"/>
</dbReference>
<keyword evidence="5 9" id="KW-0812">Transmembrane</keyword>
<keyword evidence="4 9" id="KW-0808">Transferase</keyword>
<dbReference type="GO" id="GO:0042158">
    <property type="term" value="P:lipoprotein biosynthetic process"/>
    <property type="evidence" value="ECO:0007669"/>
    <property type="project" value="UniProtKB-UniRule"/>
</dbReference>
<comment type="subcellular location">
    <subcellularLocation>
        <location evidence="1 9">Cell membrane</location>
        <topology evidence="1 9">Multi-pass membrane protein</topology>
    </subcellularLocation>
</comment>
<dbReference type="HAMAP" id="MF_01148">
    <property type="entry name" value="Lnt"/>
    <property type="match status" value="1"/>
</dbReference>
<dbReference type="GO" id="GO:0016410">
    <property type="term" value="F:N-acyltransferase activity"/>
    <property type="evidence" value="ECO:0007669"/>
    <property type="project" value="UniProtKB-UniRule"/>
</dbReference>
<feature type="transmembrane region" description="Helical" evidence="9">
    <location>
        <begin position="188"/>
        <end position="205"/>
    </location>
</feature>
<evidence type="ECO:0000256" key="9">
    <source>
        <dbReference type="HAMAP-Rule" id="MF_01148"/>
    </source>
</evidence>
<evidence type="ECO:0000256" key="2">
    <source>
        <dbReference type="ARBA" id="ARBA00010065"/>
    </source>
</evidence>
<keyword evidence="12" id="KW-1185">Reference proteome</keyword>
<evidence type="ECO:0000313" key="11">
    <source>
        <dbReference type="EMBL" id="MRH78584.1"/>
    </source>
</evidence>
<dbReference type="NCBIfam" id="TIGR00546">
    <property type="entry name" value="lnt"/>
    <property type="match status" value="1"/>
</dbReference>
<dbReference type="Gene3D" id="3.60.110.10">
    <property type="entry name" value="Carbon-nitrogen hydrolase"/>
    <property type="match status" value="1"/>
</dbReference>
<proteinExistence type="inferred from homology"/>
<comment type="caution">
    <text evidence="11">The sequence shown here is derived from an EMBL/GenBank/DDBJ whole genome shotgun (WGS) entry which is preliminary data.</text>
</comment>
<accession>A0A6N7R0U0</accession>
<dbReference type="AlphaFoldDB" id="A0A6N7R0U0"/>
<feature type="transmembrane region" description="Helical" evidence="9">
    <location>
        <begin position="155"/>
        <end position="181"/>
    </location>
</feature>
<evidence type="ECO:0000256" key="1">
    <source>
        <dbReference type="ARBA" id="ARBA00004651"/>
    </source>
</evidence>
<evidence type="ECO:0000256" key="3">
    <source>
        <dbReference type="ARBA" id="ARBA00022475"/>
    </source>
</evidence>
<comment type="catalytic activity">
    <reaction evidence="9">
        <text>N-terminal S-1,2-diacyl-sn-glyceryl-L-cysteinyl-[lipoprotein] + a glycerophospholipid = N-acyl-S-1,2-diacyl-sn-glyceryl-L-cysteinyl-[lipoprotein] + a 2-acyl-sn-glycero-3-phospholipid + H(+)</text>
        <dbReference type="Rhea" id="RHEA:48228"/>
        <dbReference type="Rhea" id="RHEA-COMP:14681"/>
        <dbReference type="Rhea" id="RHEA-COMP:14684"/>
        <dbReference type="ChEBI" id="CHEBI:15378"/>
        <dbReference type="ChEBI" id="CHEBI:136912"/>
        <dbReference type="ChEBI" id="CHEBI:140656"/>
        <dbReference type="ChEBI" id="CHEBI:140657"/>
        <dbReference type="ChEBI" id="CHEBI:140660"/>
        <dbReference type="EC" id="2.3.1.269"/>
    </reaction>
</comment>
<sequence length="499" mass="53469">MPVLLTLAMALVAGLLMALGFAPYNQPWAPLLGLAVLFSLTAMAPGKGRVAAYGYLFGLGYAGLGVYWIYISIADFGGGPLAAALATSTLIAAFALIPMVALLLGRFAGRQSSSIMVLAALPFAWVAIEWLRSWFLTGATWLSVGYSQIDTPLSVWAPVLGVYGPSLAIALMAGGLAWWFLKPLSLRFIWPVALAAVFLVTGVVLDRPWSQPSGAPLQVALIQGNVPQDQKWRPEQRADILGRYMQHTRAAFGHDLIIWPETAVPAIYHQVAEDWLEPLARDASQAGSALVVGAPIADPAGDGLFNGIVAVSDSPQFYYKRHLVPFGEYVPLRDFAGGLFDFIGAPLGDFNAGTSATPLSVAGHQIGASICYEVTFGAELLDGLPDAEILLNVSNDAWFGESAAPWQHLQMARMRALETARPMLRATNTGVSAIIDQQGQIQAQTGLFEESVLQGQVVPHTGGTPYMRWSDWPIAIGSLLGLLIAGSGRRRGYRLFHDV</sequence>
<dbReference type="Pfam" id="PF00795">
    <property type="entry name" value="CN_hydrolase"/>
    <property type="match status" value="1"/>
</dbReference>
<dbReference type="SUPFAM" id="SSF56317">
    <property type="entry name" value="Carbon-nitrogen hydrolase"/>
    <property type="match status" value="1"/>
</dbReference>
<comment type="similarity">
    <text evidence="2 9">Belongs to the CN hydrolase family. Apolipoprotein N-acyltransferase subfamily.</text>
</comment>
<dbReference type="RefSeq" id="WP_153719644.1">
    <property type="nucleotide sequence ID" value="NZ_WJPP01000004.1"/>
</dbReference>
<keyword evidence="6 9" id="KW-1133">Transmembrane helix</keyword>
<dbReference type="Proteomes" id="UP000433788">
    <property type="component" value="Unassembled WGS sequence"/>
</dbReference>
<evidence type="ECO:0000259" key="10">
    <source>
        <dbReference type="PROSITE" id="PS50263"/>
    </source>
</evidence>
<evidence type="ECO:0000256" key="8">
    <source>
        <dbReference type="ARBA" id="ARBA00023315"/>
    </source>
</evidence>